<dbReference type="WBParaSite" id="ES5_v2.g17031.t1">
    <property type="protein sequence ID" value="ES5_v2.g17031.t1"/>
    <property type="gene ID" value="ES5_v2.g17031"/>
</dbReference>
<protein>
    <submittedName>
        <fullName evidence="2">Uncharacterized protein</fullName>
    </submittedName>
</protein>
<sequence>MLPPTIINHKESDVEDLGIVVVGDTVEVFIKVAVVTDVICVDMVVSAVGFADASGIVGRVGRVIKGGTEMVAVVTGGVICVDMVVSAVGFADVSGTLGRVVGRVINGGIEMVKSTLKTNSPGTPIFE</sequence>
<reference evidence="2" key="1">
    <citation type="submission" date="2022-11" db="UniProtKB">
        <authorList>
            <consortium name="WormBaseParasite"/>
        </authorList>
    </citation>
    <scope>IDENTIFICATION</scope>
</reference>
<name>A0AC34FID3_9BILA</name>
<proteinExistence type="predicted"/>
<organism evidence="1 2">
    <name type="scientific">Panagrolaimus sp. ES5</name>
    <dbReference type="NCBI Taxonomy" id="591445"/>
    <lineage>
        <taxon>Eukaryota</taxon>
        <taxon>Metazoa</taxon>
        <taxon>Ecdysozoa</taxon>
        <taxon>Nematoda</taxon>
        <taxon>Chromadorea</taxon>
        <taxon>Rhabditida</taxon>
        <taxon>Tylenchina</taxon>
        <taxon>Panagrolaimomorpha</taxon>
        <taxon>Panagrolaimoidea</taxon>
        <taxon>Panagrolaimidae</taxon>
        <taxon>Panagrolaimus</taxon>
    </lineage>
</organism>
<evidence type="ECO:0000313" key="1">
    <source>
        <dbReference type="Proteomes" id="UP000887579"/>
    </source>
</evidence>
<evidence type="ECO:0000313" key="2">
    <source>
        <dbReference type="WBParaSite" id="ES5_v2.g17031.t1"/>
    </source>
</evidence>
<dbReference type="Proteomes" id="UP000887579">
    <property type="component" value="Unplaced"/>
</dbReference>
<accession>A0AC34FID3</accession>